<evidence type="ECO:0008006" key="5">
    <source>
        <dbReference type="Google" id="ProtNLM"/>
    </source>
</evidence>
<keyword evidence="4" id="KW-1185">Reference proteome</keyword>
<name>A0A254NE47_9BURK</name>
<organism evidence="3 4">
    <name type="scientific">Roseateles puraquae</name>
    <dbReference type="NCBI Taxonomy" id="431059"/>
    <lineage>
        <taxon>Bacteria</taxon>
        <taxon>Pseudomonadati</taxon>
        <taxon>Pseudomonadota</taxon>
        <taxon>Betaproteobacteria</taxon>
        <taxon>Burkholderiales</taxon>
        <taxon>Sphaerotilaceae</taxon>
        <taxon>Roseateles</taxon>
    </lineage>
</organism>
<reference evidence="3 4" key="1">
    <citation type="journal article" date="2007" name="Int. J. Syst. Evol. Microbiol.">
        <title>Description of Pelomonas aquatica sp. nov. and Pelomonas puraquae sp. nov., isolated from industrial and haemodialysis water.</title>
        <authorList>
            <person name="Gomila M."/>
            <person name="Bowien B."/>
            <person name="Falsen E."/>
            <person name="Moore E.R."/>
            <person name="Lalucat J."/>
        </authorList>
    </citation>
    <scope>NUCLEOTIDE SEQUENCE [LARGE SCALE GENOMIC DNA]</scope>
    <source>
        <strain evidence="3 4">CCUG 52769</strain>
    </source>
</reference>
<protein>
    <recommendedName>
        <fullName evidence="5">Heptosyltransferase</fullName>
    </recommendedName>
</protein>
<gene>
    <name evidence="3" type="ORF">CDO81_05550</name>
</gene>
<comment type="caution">
    <text evidence="3">The sequence shown here is derived from an EMBL/GenBank/DDBJ whole genome shotgun (WGS) entry which is preliminary data.</text>
</comment>
<evidence type="ECO:0000256" key="1">
    <source>
        <dbReference type="ARBA" id="ARBA00022676"/>
    </source>
</evidence>
<accession>A0A254NE47</accession>
<dbReference type="Pfam" id="PF01075">
    <property type="entry name" value="Glyco_transf_9"/>
    <property type="match status" value="1"/>
</dbReference>
<proteinExistence type="predicted"/>
<evidence type="ECO:0000256" key="2">
    <source>
        <dbReference type="ARBA" id="ARBA00022679"/>
    </source>
</evidence>
<sequence>MARLFATISASGACVRRARSSCAQRLRLWKWLTATQPCTSVASTGTGGEARAASCAAMTSAEEGSAIMNWGGESRAICKELPMIEARPLIVRLRNFVGDTVLSIPALRLLERHGYALELLGKGWARGLLEAEGWPVHVRQAGLHDRIGQLRVMRREATRRDPAFAARDNMLLFPYAFSAALDARLAGLKPVGHAGDGRGWLLRRGLPRREGRHTLVEYWELACDFLGVQAEPPVDIGMQVSEAQREQARAMLASLGLAPGGYVLICPFANGRVEFLDRSWPAFPDFVKRLKAAGRPVVIVPGPAEVQGAQQLYPDALRLDGVGLGVYNALLQLAGVVVANDTGPAHMAAGVGARLLSIWGPVDAARWAPWGSSVTLMRRGPGEWSSVDEVISAVDQALP</sequence>
<dbReference type="EMBL" id="NISI01000001">
    <property type="protein sequence ID" value="OWR06251.1"/>
    <property type="molecule type" value="Genomic_DNA"/>
</dbReference>
<evidence type="ECO:0000313" key="4">
    <source>
        <dbReference type="Proteomes" id="UP000197446"/>
    </source>
</evidence>
<dbReference type="GO" id="GO:0005829">
    <property type="term" value="C:cytosol"/>
    <property type="evidence" value="ECO:0007669"/>
    <property type="project" value="TreeGrafter"/>
</dbReference>
<keyword evidence="2" id="KW-0808">Transferase</keyword>
<dbReference type="PANTHER" id="PTHR30160">
    <property type="entry name" value="TETRAACYLDISACCHARIDE 4'-KINASE-RELATED"/>
    <property type="match status" value="1"/>
</dbReference>
<dbReference type="InterPro" id="IPR002201">
    <property type="entry name" value="Glyco_trans_9"/>
</dbReference>
<dbReference type="GO" id="GO:0008713">
    <property type="term" value="F:ADP-heptose-lipopolysaccharide heptosyltransferase activity"/>
    <property type="evidence" value="ECO:0007669"/>
    <property type="project" value="TreeGrafter"/>
</dbReference>
<dbReference type="Gene3D" id="3.40.50.2000">
    <property type="entry name" value="Glycogen Phosphorylase B"/>
    <property type="match status" value="2"/>
</dbReference>
<evidence type="ECO:0000313" key="3">
    <source>
        <dbReference type="EMBL" id="OWR06251.1"/>
    </source>
</evidence>
<dbReference type="GO" id="GO:0009244">
    <property type="term" value="P:lipopolysaccharide core region biosynthetic process"/>
    <property type="evidence" value="ECO:0007669"/>
    <property type="project" value="TreeGrafter"/>
</dbReference>
<keyword evidence="1" id="KW-0328">Glycosyltransferase</keyword>
<dbReference type="SUPFAM" id="SSF53756">
    <property type="entry name" value="UDP-Glycosyltransferase/glycogen phosphorylase"/>
    <property type="match status" value="1"/>
</dbReference>
<dbReference type="Proteomes" id="UP000197446">
    <property type="component" value="Unassembled WGS sequence"/>
</dbReference>
<dbReference type="InterPro" id="IPR051199">
    <property type="entry name" value="LPS_LOS_Heptosyltrfase"/>
</dbReference>
<dbReference type="AlphaFoldDB" id="A0A254NE47"/>